<dbReference type="Proteomes" id="UP000433652">
    <property type="component" value="Unassembled WGS sequence"/>
</dbReference>
<gene>
    <name evidence="1" type="ORF">GRI89_05180</name>
</gene>
<dbReference type="AlphaFoldDB" id="A0A6I4SV55"/>
<evidence type="ECO:0000313" key="1">
    <source>
        <dbReference type="EMBL" id="MXO58930.1"/>
    </source>
</evidence>
<sequence length="102" mass="11189">MQVAIPHHLDRATVRQRLRDNSHKIADHVPGGVAEVHTNWLNEDTMEMAIGALGQQVRGQVQIEDGQVVFVIDLPAALGFMEPMVRGAIEQSGQKMIAAPKD</sequence>
<evidence type="ECO:0000313" key="2">
    <source>
        <dbReference type="Proteomes" id="UP000433652"/>
    </source>
</evidence>
<evidence type="ECO:0008006" key="3">
    <source>
        <dbReference type="Google" id="ProtNLM"/>
    </source>
</evidence>
<dbReference type="OrthoDB" id="8853368at2"/>
<reference evidence="1 2" key="1">
    <citation type="submission" date="2019-12" db="EMBL/GenBank/DDBJ databases">
        <title>Genomic-based taxomic classification of the family Erythrobacteraceae.</title>
        <authorList>
            <person name="Xu L."/>
        </authorList>
    </citation>
    <scope>NUCLEOTIDE SEQUENCE [LARGE SCALE GENOMIC DNA]</scope>
    <source>
        <strain evidence="1 2">MCCC 1K01500</strain>
    </source>
</reference>
<organism evidence="1 2">
    <name type="scientific">Croceibacterium salegens</name>
    <dbReference type="NCBI Taxonomy" id="1737568"/>
    <lineage>
        <taxon>Bacteria</taxon>
        <taxon>Pseudomonadati</taxon>
        <taxon>Pseudomonadota</taxon>
        <taxon>Alphaproteobacteria</taxon>
        <taxon>Sphingomonadales</taxon>
        <taxon>Erythrobacteraceae</taxon>
        <taxon>Croceibacterium</taxon>
    </lineage>
</organism>
<comment type="caution">
    <text evidence="1">The sequence shown here is derived from an EMBL/GenBank/DDBJ whole genome shotgun (WGS) entry which is preliminary data.</text>
</comment>
<keyword evidence="2" id="KW-1185">Reference proteome</keyword>
<name>A0A6I4SV55_9SPHN</name>
<proteinExistence type="predicted"/>
<dbReference type="RefSeq" id="WP_159792914.1">
    <property type="nucleotide sequence ID" value="NZ_WTYM01000031.1"/>
</dbReference>
<dbReference type="Pfam" id="PF09650">
    <property type="entry name" value="PHA_gran_rgn"/>
    <property type="match status" value="1"/>
</dbReference>
<protein>
    <recommendedName>
        <fullName evidence="3">Polyhydroxyalkanoic acid system protein</fullName>
    </recommendedName>
</protein>
<dbReference type="EMBL" id="WTYM01000031">
    <property type="protein sequence ID" value="MXO58930.1"/>
    <property type="molecule type" value="Genomic_DNA"/>
</dbReference>
<accession>A0A6I4SV55</accession>
<dbReference type="InterPro" id="IPR013433">
    <property type="entry name" value="PHA_gran_rgn"/>
</dbReference>